<dbReference type="PANTHER" id="PTHR11062">
    <property type="entry name" value="EXOSTOSIN HEPARAN SULFATE GLYCOSYLTRANSFERASE -RELATED"/>
    <property type="match status" value="1"/>
</dbReference>
<evidence type="ECO:0000259" key="3">
    <source>
        <dbReference type="PROSITE" id="PS01186"/>
    </source>
</evidence>
<sequence>MGSNGTCGCLRGVCDETRRVCTCPLGFDGARCEVAQLPACMLADHPLPIRSWLLHAFHDGAAAARWPAHRSLGPVPCECIVQLLAAPFLLERSRLQHMRAFRPSCLLLPPHVSLAALLAEPSAATWRRFSFAAAHDALRVGAEPSLHGAPFDAARPRLGRLIRQLRKAARRKASLAGLPTDLLHPTIAAVASAEAPALPLLPLSRCPGGCGGLGWCEAASPSAARCGCFVPGGLAVGVGGRACGDAAVWEAARQPEPHWGPRCLRGCSGRGRCDWQGFCLCERGVWGVDCSLGWAGGGAAVLPRRAAPPPLEEWRSAEMEARPLSPPTALLAREARLRASPRAWRRRRRAARRPLLYVVDMPPHLRFGVDFADGVERRLTERVLGSSHRAASVAAADFLWVPGAPLVIDGQRLLARLWHLWAHWLPAAPPPDGRRLALLPLLTERGSMDSLQLSYSDVDREEWPQLKAAPHVKGLLRLSPGCATAPILPPSAPSASPADGWGLDGVAEDLLEAEALERELEAALWRRRAREGAPMLAAFFRSGGYAVDKARRAGCALPPEFDPSSASRFWAGLQFNGNPGAPVFFRRGHDVVIPQLLLLERGGSHADQPSCEQMAATSPFSPSFRLAQLHANRSRLLFFAGHPGHGDARTRLFRLHSGRPGFELFDSLRNKQQVSAINMSLTSLFCFVPRGQGQGDPTRHMVSLFHGCIPTFTLGPSHADDALPFDEVLDWTRFSLRVPLDELQHLPERLWSVAADAPRLRSMQAELACVWRRLFWSSLVGSCFGEPMAGDAFDTLMLVLRRRLLPLSLRQHLDPTRATRRECDPSSLLKHLRSKQRGSGGFGNVSFLSPGAGPALPRRPSPVA</sequence>
<proteinExistence type="inferred from homology"/>
<dbReference type="InterPro" id="IPR000742">
    <property type="entry name" value="EGF"/>
</dbReference>
<evidence type="ECO:0000256" key="1">
    <source>
        <dbReference type="ARBA" id="ARBA00010271"/>
    </source>
</evidence>
<evidence type="ECO:0000259" key="2">
    <source>
        <dbReference type="PROSITE" id="PS00022"/>
    </source>
</evidence>
<keyword evidence="5" id="KW-1185">Reference proteome</keyword>
<dbReference type="PANTHER" id="PTHR11062:SF281">
    <property type="entry name" value="EXOSTOSIN-LIKE 2"/>
    <property type="match status" value="1"/>
</dbReference>
<dbReference type="EMBL" id="JBGBPQ010000001">
    <property type="protein sequence ID" value="KAL1530584.1"/>
    <property type="molecule type" value="Genomic_DNA"/>
</dbReference>
<dbReference type="GO" id="GO:0016757">
    <property type="term" value="F:glycosyltransferase activity"/>
    <property type="evidence" value="ECO:0007669"/>
    <property type="project" value="InterPro"/>
</dbReference>
<reference evidence="4 5" key="1">
    <citation type="journal article" date="2024" name="Science">
        <title>Giant polyketide synthase enzymes in the biosynthesis of giant marine polyether toxins.</title>
        <authorList>
            <person name="Fallon T.R."/>
            <person name="Shende V.V."/>
            <person name="Wierzbicki I.H."/>
            <person name="Pendleton A.L."/>
            <person name="Watervoot N.F."/>
            <person name="Auber R.P."/>
            <person name="Gonzalez D.J."/>
            <person name="Wisecaver J.H."/>
            <person name="Moore B.S."/>
        </authorList>
    </citation>
    <scope>NUCLEOTIDE SEQUENCE [LARGE SCALE GENOMIC DNA]</scope>
    <source>
        <strain evidence="4 5">12B1</strain>
    </source>
</reference>
<evidence type="ECO:0000313" key="4">
    <source>
        <dbReference type="EMBL" id="KAL1530584.1"/>
    </source>
</evidence>
<accession>A0AB34K9P3</accession>
<dbReference type="PROSITE" id="PS00022">
    <property type="entry name" value="EGF_1"/>
    <property type="match status" value="2"/>
</dbReference>
<gene>
    <name evidence="4" type="ORF">AB1Y20_001484</name>
</gene>
<dbReference type="Pfam" id="PF03016">
    <property type="entry name" value="Exostosin_GT47"/>
    <property type="match status" value="1"/>
</dbReference>
<feature type="domain" description="EGF-like" evidence="2">
    <location>
        <begin position="279"/>
        <end position="290"/>
    </location>
</feature>
<organism evidence="4 5">
    <name type="scientific">Prymnesium parvum</name>
    <name type="common">Toxic golden alga</name>
    <dbReference type="NCBI Taxonomy" id="97485"/>
    <lineage>
        <taxon>Eukaryota</taxon>
        <taxon>Haptista</taxon>
        <taxon>Haptophyta</taxon>
        <taxon>Prymnesiophyceae</taxon>
        <taxon>Prymnesiales</taxon>
        <taxon>Prymnesiaceae</taxon>
        <taxon>Prymnesium</taxon>
    </lineage>
</organism>
<dbReference type="PROSITE" id="PS01186">
    <property type="entry name" value="EGF_2"/>
    <property type="match status" value="1"/>
</dbReference>
<evidence type="ECO:0000313" key="5">
    <source>
        <dbReference type="Proteomes" id="UP001515480"/>
    </source>
</evidence>
<protein>
    <recommendedName>
        <fullName evidence="2 3">EGF-like domain-containing protein</fullName>
    </recommendedName>
</protein>
<dbReference type="InterPro" id="IPR004263">
    <property type="entry name" value="Exostosin"/>
</dbReference>
<feature type="domain" description="EGF-like" evidence="2 3">
    <location>
        <begin position="21"/>
        <end position="32"/>
    </location>
</feature>
<dbReference type="Proteomes" id="UP001515480">
    <property type="component" value="Unassembled WGS sequence"/>
</dbReference>
<name>A0AB34K9P3_PRYPA</name>
<dbReference type="AlphaFoldDB" id="A0AB34K9P3"/>
<comment type="caution">
    <text evidence="4">The sequence shown here is derived from an EMBL/GenBank/DDBJ whole genome shotgun (WGS) entry which is preliminary data.</text>
</comment>
<comment type="similarity">
    <text evidence="1">Belongs to the glycosyltransferase 47 family.</text>
</comment>
<dbReference type="InterPro" id="IPR040911">
    <property type="entry name" value="Exostosin_GT47"/>
</dbReference>